<comment type="caution">
    <text evidence="1">The sequence shown here is derived from an EMBL/GenBank/DDBJ whole genome shotgun (WGS) entry which is preliminary data.</text>
</comment>
<feature type="non-terminal residue" evidence="1">
    <location>
        <position position="176"/>
    </location>
</feature>
<gene>
    <name evidence="1" type="ORF">DFP72DRAFT_829673</name>
</gene>
<accession>A0A8H6LT28</accession>
<reference evidence="1 2" key="1">
    <citation type="submission" date="2020-07" db="EMBL/GenBank/DDBJ databases">
        <title>Comparative genomics of pyrophilous fungi reveals a link between fire events and developmental genes.</title>
        <authorList>
            <consortium name="DOE Joint Genome Institute"/>
            <person name="Steindorff A.S."/>
            <person name="Carver A."/>
            <person name="Calhoun S."/>
            <person name="Stillman K."/>
            <person name="Liu H."/>
            <person name="Lipzen A."/>
            <person name="Pangilinan J."/>
            <person name="Labutti K."/>
            <person name="Bruns T.D."/>
            <person name="Grigoriev I.V."/>
        </authorList>
    </citation>
    <scope>NUCLEOTIDE SEQUENCE [LARGE SCALE GENOMIC DNA]</scope>
    <source>
        <strain evidence="1 2">CBS 144469</strain>
    </source>
</reference>
<proteinExistence type="predicted"/>
<evidence type="ECO:0000313" key="2">
    <source>
        <dbReference type="Proteomes" id="UP000521943"/>
    </source>
</evidence>
<dbReference type="EMBL" id="JACGCI010000169">
    <property type="protein sequence ID" value="KAF6742773.1"/>
    <property type="molecule type" value="Genomic_DNA"/>
</dbReference>
<sequence>MRAVEWTTIAPPLPSPPIEVLSDPAVSKTIAENPDLFQIITPIDIDAFELALDSHPNQTFCHSVVRSLRDGFWPFASIPDGYPLIYEAPQPEMDNEEQRQFLRDQRDTELEQRRYSRGFLVLLEGMVRMPNFAVPKDNGTAWRQVVNHSYGPHALNLLVDKDAMGKAPLDGMRVFG</sequence>
<dbReference type="OrthoDB" id="3254233at2759"/>
<keyword evidence="2" id="KW-1185">Reference proteome</keyword>
<evidence type="ECO:0000313" key="1">
    <source>
        <dbReference type="EMBL" id="KAF6742773.1"/>
    </source>
</evidence>
<protein>
    <submittedName>
        <fullName evidence="1">Uncharacterized protein</fullName>
    </submittedName>
</protein>
<dbReference type="Proteomes" id="UP000521943">
    <property type="component" value="Unassembled WGS sequence"/>
</dbReference>
<name>A0A8H6LT28_9AGAR</name>
<organism evidence="1 2">
    <name type="scientific">Ephemerocybe angulata</name>
    <dbReference type="NCBI Taxonomy" id="980116"/>
    <lineage>
        <taxon>Eukaryota</taxon>
        <taxon>Fungi</taxon>
        <taxon>Dikarya</taxon>
        <taxon>Basidiomycota</taxon>
        <taxon>Agaricomycotina</taxon>
        <taxon>Agaricomycetes</taxon>
        <taxon>Agaricomycetidae</taxon>
        <taxon>Agaricales</taxon>
        <taxon>Agaricineae</taxon>
        <taxon>Psathyrellaceae</taxon>
        <taxon>Ephemerocybe</taxon>
    </lineage>
</organism>
<dbReference type="AlphaFoldDB" id="A0A8H6LT28"/>